<dbReference type="CDD" id="cd01370">
    <property type="entry name" value="KISc_KIP3_like"/>
    <property type="match status" value="1"/>
</dbReference>
<dbReference type="InterPro" id="IPR027640">
    <property type="entry name" value="Kinesin-like_fam"/>
</dbReference>
<evidence type="ECO:0000256" key="4">
    <source>
        <dbReference type="ARBA" id="ARBA00022840"/>
    </source>
</evidence>
<evidence type="ECO:0000256" key="7">
    <source>
        <dbReference type="ARBA" id="ARBA00023212"/>
    </source>
</evidence>
<evidence type="ECO:0000256" key="6">
    <source>
        <dbReference type="ARBA" id="ARBA00023175"/>
    </source>
</evidence>
<dbReference type="GO" id="GO:0003777">
    <property type="term" value="F:microtubule motor activity"/>
    <property type="evidence" value="ECO:0007669"/>
    <property type="project" value="InterPro"/>
</dbReference>
<dbReference type="FunFam" id="3.40.850.10:FF:000054">
    <property type="entry name" value="Kinesin-like protein"/>
    <property type="match status" value="1"/>
</dbReference>
<reference evidence="12" key="1">
    <citation type="submission" date="2020-11" db="EMBL/GenBank/DDBJ databases">
        <authorList>
            <person name="Tran Van P."/>
        </authorList>
    </citation>
    <scope>NUCLEOTIDE SEQUENCE</scope>
</reference>
<evidence type="ECO:0000256" key="9">
    <source>
        <dbReference type="PROSITE-ProRule" id="PRU00283"/>
    </source>
</evidence>
<evidence type="ECO:0000259" key="11">
    <source>
        <dbReference type="PROSITE" id="PS50067"/>
    </source>
</evidence>
<evidence type="ECO:0000256" key="5">
    <source>
        <dbReference type="ARBA" id="ARBA00023054"/>
    </source>
</evidence>
<feature type="compositionally biased region" description="Polar residues" evidence="10">
    <location>
        <begin position="533"/>
        <end position="552"/>
    </location>
</feature>
<evidence type="ECO:0000256" key="8">
    <source>
        <dbReference type="ARBA" id="ARBA00060769"/>
    </source>
</evidence>
<comment type="similarity">
    <text evidence="8">Belongs to the TRAFAC class myosin-kinesin ATPase superfamily. Kinesin family. KIN-8 subfamily.</text>
</comment>
<name>A0A7R9B462_TIMSH</name>
<feature type="region of interest" description="Disordered" evidence="10">
    <location>
        <begin position="33"/>
        <end position="58"/>
    </location>
</feature>
<dbReference type="SUPFAM" id="SSF52540">
    <property type="entry name" value="P-loop containing nucleoside triphosphate hydrolases"/>
    <property type="match status" value="1"/>
</dbReference>
<dbReference type="PANTHER" id="PTHR47968">
    <property type="entry name" value="CENTROMERE PROTEIN E"/>
    <property type="match status" value="1"/>
</dbReference>
<proteinExistence type="inferred from homology"/>
<keyword evidence="7" id="KW-0963">Cytoplasm</keyword>
<evidence type="ECO:0000256" key="10">
    <source>
        <dbReference type="SAM" id="MobiDB-lite"/>
    </source>
</evidence>
<feature type="binding site" evidence="9">
    <location>
        <begin position="166"/>
        <end position="173"/>
    </location>
    <ligand>
        <name>ATP</name>
        <dbReference type="ChEBI" id="CHEBI:30616"/>
    </ligand>
</feature>
<dbReference type="GO" id="GO:0007018">
    <property type="term" value="P:microtubule-based movement"/>
    <property type="evidence" value="ECO:0007669"/>
    <property type="project" value="InterPro"/>
</dbReference>
<keyword evidence="3 9" id="KW-0547">Nucleotide-binding</keyword>
<keyword evidence="5" id="KW-0175">Coiled coil</keyword>
<dbReference type="AlphaFoldDB" id="A0A7R9B462"/>
<dbReference type="Gene3D" id="3.40.850.10">
    <property type="entry name" value="Kinesin motor domain"/>
    <property type="match status" value="1"/>
</dbReference>
<dbReference type="PANTHER" id="PTHR47968:SF65">
    <property type="entry name" value="KINESIN MOTOR DOMAIN-CONTAINING PROTEIN"/>
    <property type="match status" value="1"/>
</dbReference>
<gene>
    <name evidence="12" type="ORF">TSIB3V08_LOCUS8822</name>
</gene>
<dbReference type="InterPro" id="IPR036961">
    <property type="entry name" value="Kinesin_motor_dom_sf"/>
</dbReference>
<keyword evidence="7" id="KW-0206">Cytoskeleton</keyword>
<keyword evidence="2" id="KW-0493">Microtubule</keyword>
<dbReference type="PRINTS" id="PR00380">
    <property type="entry name" value="KINESINHEAVY"/>
</dbReference>
<feature type="domain" description="Kinesin motor" evidence="11">
    <location>
        <begin position="63"/>
        <end position="402"/>
    </location>
</feature>
<feature type="compositionally biased region" description="Polar residues" evidence="10">
    <location>
        <begin position="48"/>
        <end position="58"/>
    </location>
</feature>
<evidence type="ECO:0000313" key="12">
    <source>
        <dbReference type="EMBL" id="CAD7264774.1"/>
    </source>
</evidence>
<dbReference type="GO" id="GO:0005874">
    <property type="term" value="C:microtubule"/>
    <property type="evidence" value="ECO:0007669"/>
    <property type="project" value="UniProtKB-KW"/>
</dbReference>
<dbReference type="InterPro" id="IPR001752">
    <property type="entry name" value="Kinesin_motor_dom"/>
</dbReference>
<dbReference type="GO" id="GO:0005524">
    <property type="term" value="F:ATP binding"/>
    <property type="evidence" value="ECO:0007669"/>
    <property type="project" value="UniProtKB-UniRule"/>
</dbReference>
<evidence type="ECO:0000256" key="2">
    <source>
        <dbReference type="ARBA" id="ARBA00022701"/>
    </source>
</evidence>
<dbReference type="PROSITE" id="PS50067">
    <property type="entry name" value="KINESIN_MOTOR_2"/>
    <property type="match status" value="1"/>
</dbReference>
<protein>
    <recommendedName>
        <fullName evidence="11">Kinesin motor domain-containing protein</fullName>
    </recommendedName>
</protein>
<organism evidence="12">
    <name type="scientific">Timema shepardi</name>
    <name type="common">Walking stick</name>
    <dbReference type="NCBI Taxonomy" id="629360"/>
    <lineage>
        <taxon>Eukaryota</taxon>
        <taxon>Metazoa</taxon>
        <taxon>Ecdysozoa</taxon>
        <taxon>Arthropoda</taxon>
        <taxon>Hexapoda</taxon>
        <taxon>Insecta</taxon>
        <taxon>Pterygota</taxon>
        <taxon>Neoptera</taxon>
        <taxon>Polyneoptera</taxon>
        <taxon>Phasmatodea</taxon>
        <taxon>Timematodea</taxon>
        <taxon>Timematoidea</taxon>
        <taxon>Timematidae</taxon>
        <taxon>Timema</taxon>
    </lineage>
</organism>
<feature type="compositionally biased region" description="Basic residues" evidence="10">
    <location>
        <begin position="38"/>
        <end position="47"/>
    </location>
</feature>
<dbReference type="GO" id="GO:0008017">
    <property type="term" value="F:microtubule binding"/>
    <property type="evidence" value="ECO:0007669"/>
    <property type="project" value="InterPro"/>
</dbReference>
<comment type="subcellular location">
    <subcellularLocation>
        <location evidence="1">Cytoplasm</location>
        <location evidence="1">Cytoskeleton</location>
    </subcellularLocation>
</comment>
<keyword evidence="6 9" id="KW-0505">Motor protein</keyword>
<dbReference type="SMART" id="SM00129">
    <property type="entry name" value="KISc"/>
    <property type="match status" value="1"/>
</dbReference>
<feature type="region of interest" description="Disordered" evidence="10">
    <location>
        <begin position="520"/>
        <end position="552"/>
    </location>
</feature>
<evidence type="ECO:0000256" key="3">
    <source>
        <dbReference type="ARBA" id="ARBA00022741"/>
    </source>
</evidence>
<sequence>MASLVLTDSSQLTSDSQHLDLKMVYNKKDLEKAVSPANRRKTAKRRSGNLQQNGVDQAQGTSTMKVIVRVRPPNSKELGNNFREIIQVVDDSMLIFDPKSDERSFFYQGVKQNRRDIAKKQNKELNFLFDCVFGYESTNSDIYESSTKEIIASVLEGYNCSVFVYGATGAGKTHTMLGSKDNPGISLLTMVELYSQIERLKEEREFELGATYLEVYNENVLDLLQPSGPLPLRDDGNFGVTVAGLKIQRITSAEELFSMLAQGNKNRTQHPTDANAESSRSHAVFQTYIQSRMRVSGEKKLVKLTMIDLAGSERGAATGCKGMRFTEGANINRSLLSLGNCINSLADGLKHIPYRDSKLTRLLKDSLGGNCKTVMIANVAPCNNSYEDTYNTLKYATRAKKIKSKPKKNIVQGYINPHYTKVMEELQKENAMLKAKLKAYEDAFGDAPDSLGPTKKLSPQILVAPEASKLLPVAGPSTSIAQSHVAPEASKLLPVAGASTSIAQSHVAPEASKLLPVAGPSTSIAQSHVEPPTSESQPLAVSSTPPPQSYASSLTTRLPLTVLSPRKLAVSSKNKQIKMWKDRVVDLYTRKSFIHSNILKHEMKLKTLQHKIQLKDLAARRLAFLSINSVDLAKAQSKMEATLHRFSAQEINIISNLNELWTKLKDLDVEENFLAKEGNNFEDETTCNEFLLNKKFALKVQDTNLQVDHMKGLIINQHHDSEYQNNIIMNLCDTLKTYYLILKGSGRITLAMDANYEQLVKMLAAQKTISFERNSLEDGEVLAVHKPSYDLEELTFLSSCAWDKEGLRKSPKYSNWSKLKQSQDDLNKTIVLSTSKTCDSDIRSDTTVLLVPASGTDELVGSAAKDFIGKEQITSPLDTTFLFPSPAKKPCPNSNIKSNRLQTRMNPPSTVVRHKAVGQRFSPRLKTVVANKENPNKENRIIPLKRPAILQKTPILPGVQGKNMKIVSPRIPLGLSKTANGITSKSVPTQGFLHQVVFNINNSLRKGRLAEPLS</sequence>
<evidence type="ECO:0000256" key="1">
    <source>
        <dbReference type="ARBA" id="ARBA00004245"/>
    </source>
</evidence>
<dbReference type="Pfam" id="PF00225">
    <property type="entry name" value="Kinesin"/>
    <property type="match status" value="1"/>
</dbReference>
<dbReference type="InterPro" id="IPR027417">
    <property type="entry name" value="P-loop_NTPase"/>
</dbReference>
<keyword evidence="4 9" id="KW-0067">ATP-binding</keyword>
<dbReference type="EMBL" id="OC004721">
    <property type="protein sequence ID" value="CAD7264774.1"/>
    <property type="molecule type" value="Genomic_DNA"/>
</dbReference>
<accession>A0A7R9B462</accession>